<organism evidence="2 3">
    <name type="scientific">Alkalispirillum mobile</name>
    <dbReference type="NCBI Taxonomy" id="85925"/>
    <lineage>
        <taxon>Bacteria</taxon>
        <taxon>Pseudomonadati</taxon>
        <taxon>Pseudomonadota</taxon>
        <taxon>Gammaproteobacteria</taxon>
        <taxon>Chromatiales</taxon>
        <taxon>Ectothiorhodospiraceae</taxon>
        <taxon>Alkalispirillum</taxon>
    </lineage>
</organism>
<keyword evidence="3" id="KW-1185">Reference proteome</keyword>
<feature type="domain" description="DUF7931" evidence="1">
    <location>
        <begin position="16"/>
        <end position="162"/>
    </location>
</feature>
<gene>
    <name evidence="2" type="ORF">DFR31_0216</name>
</gene>
<proteinExistence type="predicted"/>
<dbReference type="SUPFAM" id="SSF56024">
    <property type="entry name" value="Phospholipase D/nuclease"/>
    <property type="match status" value="1"/>
</dbReference>
<accession>A0A498C518</accession>
<dbReference type="Proteomes" id="UP000275461">
    <property type="component" value="Unassembled WGS sequence"/>
</dbReference>
<reference evidence="2 3" key="1">
    <citation type="submission" date="2018-10" db="EMBL/GenBank/DDBJ databases">
        <title>Genomic Encyclopedia of Type Strains, Phase IV (KMG-IV): sequencing the most valuable type-strain genomes for metagenomic binning, comparative biology and taxonomic classification.</title>
        <authorList>
            <person name="Goeker M."/>
        </authorList>
    </citation>
    <scope>NUCLEOTIDE SEQUENCE [LARGE SCALE GENOMIC DNA]</scope>
    <source>
        <strain evidence="2 3">DSM 12769</strain>
    </source>
</reference>
<dbReference type="Pfam" id="PF25559">
    <property type="entry name" value="DUF7931"/>
    <property type="match status" value="1"/>
</dbReference>
<evidence type="ECO:0000313" key="2">
    <source>
        <dbReference type="EMBL" id="RLK50323.1"/>
    </source>
</evidence>
<sequence>MDMDEPQPGWNPVTTASEHAEVAVELVRQAQHEVDIISADLDPAVFNDQGLADALRKLAVSSPKARIRVLVEQANPLVRCDHRLLTLARKVPSRMQIRQLAPDAELPETLWLMVDGRAVMWRRHREGYRGGWHSDAAGACREWRRKFDTLWNHSVDSPELRVIAP</sequence>
<evidence type="ECO:0000313" key="3">
    <source>
        <dbReference type="Proteomes" id="UP000275461"/>
    </source>
</evidence>
<dbReference type="EMBL" id="RCDA01000001">
    <property type="protein sequence ID" value="RLK50323.1"/>
    <property type="molecule type" value="Genomic_DNA"/>
</dbReference>
<dbReference type="AlphaFoldDB" id="A0A498C518"/>
<dbReference type="RefSeq" id="WP_121440819.1">
    <property type="nucleotide sequence ID" value="NZ_RCDA01000001.1"/>
</dbReference>
<dbReference type="OrthoDB" id="6080223at2"/>
<protein>
    <recommendedName>
        <fullName evidence="1">DUF7931 domain-containing protein</fullName>
    </recommendedName>
</protein>
<dbReference type="InterPro" id="IPR057691">
    <property type="entry name" value="DUF7931"/>
</dbReference>
<comment type="caution">
    <text evidence="2">The sequence shown here is derived from an EMBL/GenBank/DDBJ whole genome shotgun (WGS) entry which is preliminary data.</text>
</comment>
<evidence type="ECO:0000259" key="1">
    <source>
        <dbReference type="Pfam" id="PF25559"/>
    </source>
</evidence>
<name>A0A498C518_9GAMM</name>